<name>A0A087T9S7_STEMI</name>
<sequence length="73" mass="8799">MMIFHHLIVYEPPKRMDGESTCPQKDYACTGLYQMVFCLRYQSRRCLLFYGFYGNIPKADLYFKRAILIYEQL</sequence>
<gene>
    <name evidence="1" type="ORF">X975_16405</name>
</gene>
<organism evidence="1 2">
    <name type="scientific">Stegodyphus mimosarum</name>
    <name type="common">African social velvet spider</name>
    <dbReference type="NCBI Taxonomy" id="407821"/>
    <lineage>
        <taxon>Eukaryota</taxon>
        <taxon>Metazoa</taxon>
        <taxon>Ecdysozoa</taxon>
        <taxon>Arthropoda</taxon>
        <taxon>Chelicerata</taxon>
        <taxon>Arachnida</taxon>
        <taxon>Araneae</taxon>
        <taxon>Araneomorphae</taxon>
        <taxon>Entelegynae</taxon>
        <taxon>Eresoidea</taxon>
        <taxon>Eresidae</taxon>
        <taxon>Stegodyphus</taxon>
    </lineage>
</organism>
<feature type="non-terminal residue" evidence="1">
    <location>
        <position position="73"/>
    </location>
</feature>
<dbReference type="EMBL" id="KK114189">
    <property type="protein sequence ID" value="KFM61866.1"/>
    <property type="molecule type" value="Genomic_DNA"/>
</dbReference>
<evidence type="ECO:0000313" key="1">
    <source>
        <dbReference type="EMBL" id="KFM61866.1"/>
    </source>
</evidence>
<evidence type="ECO:0000313" key="2">
    <source>
        <dbReference type="Proteomes" id="UP000054359"/>
    </source>
</evidence>
<reference evidence="1 2" key="1">
    <citation type="submission" date="2013-11" db="EMBL/GenBank/DDBJ databases">
        <title>Genome sequencing of Stegodyphus mimosarum.</title>
        <authorList>
            <person name="Bechsgaard J."/>
        </authorList>
    </citation>
    <scope>NUCLEOTIDE SEQUENCE [LARGE SCALE GENOMIC DNA]</scope>
</reference>
<dbReference type="AlphaFoldDB" id="A0A087T9S7"/>
<dbReference type="Proteomes" id="UP000054359">
    <property type="component" value="Unassembled WGS sequence"/>
</dbReference>
<keyword evidence="2" id="KW-1185">Reference proteome</keyword>
<proteinExistence type="predicted"/>
<protein>
    <submittedName>
        <fullName evidence="1">Uncharacterized protein</fullName>
    </submittedName>
</protein>
<accession>A0A087T9S7</accession>